<gene>
    <name evidence="2" type="ORF">FMUND_12216</name>
</gene>
<dbReference type="AlphaFoldDB" id="A0A8H5Y5C1"/>
<dbReference type="Proteomes" id="UP000544331">
    <property type="component" value="Unassembled WGS sequence"/>
</dbReference>
<feature type="compositionally biased region" description="Acidic residues" evidence="1">
    <location>
        <begin position="24"/>
        <end position="33"/>
    </location>
</feature>
<comment type="caution">
    <text evidence="2">The sequence shown here is derived from an EMBL/GenBank/DDBJ whole genome shotgun (WGS) entry which is preliminary data.</text>
</comment>
<feature type="compositionally biased region" description="Basic residues" evidence="1">
    <location>
        <begin position="7"/>
        <end position="18"/>
    </location>
</feature>
<feature type="compositionally biased region" description="Basic and acidic residues" evidence="1">
    <location>
        <begin position="153"/>
        <end position="179"/>
    </location>
</feature>
<dbReference type="EMBL" id="JAAOAN010000492">
    <property type="protein sequence ID" value="KAF5705137.1"/>
    <property type="molecule type" value="Genomic_DNA"/>
</dbReference>
<dbReference type="OrthoDB" id="10434082at2759"/>
<feature type="region of interest" description="Disordered" evidence="1">
    <location>
        <begin position="1"/>
        <end position="191"/>
    </location>
</feature>
<feature type="compositionally biased region" description="Basic and acidic residues" evidence="1">
    <location>
        <begin position="52"/>
        <end position="68"/>
    </location>
</feature>
<reference evidence="2 3" key="1">
    <citation type="submission" date="2020-05" db="EMBL/GenBank/DDBJ databases">
        <title>Identification and distribution of gene clusters putatively required for synthesis of sphingolipid metabolism inhibitors in phylogenetically diverse species of the filamentous fungus Fusarium.</title>
        <authorList>
            <person name="Kim H.-S."/>
            <person name="Busman M."/>
            <person name="Brown D.W."/>
            <person name="Divon H."/>
            <person name="Uhlig S."/>
            <person name="Proctor R.H."/>
        </authorList>
    </citation>
    <scope>NUCLEOTIDE SEQUENCE [LARGE SCALE GENOMIC DNA]</scope>
    <source>
        <strain evidence="2 3">NRRL 66235</strain>
    </source>
</reference>
<accession>A0A8H5Y5C1</accession>
<sequence length="379" mass="41060">MGDPSKKRNSVKNNKRLKGKDDSQNDYDSEESESENRAHTEQGENDSQKSGSRSDKGKGIDNEGESRKSTGQGRVKTKNGSKSDEEFEEDENDDKSTAGDGTPNNKKNHTKKNGNNDGKSKDANETKGREKDRSQDTDSMTDSDGPVATAEQGFDRADIKLSPEMRQKLKAMRDRKDMIGNEEESASEPSRAIEQGVKIAMEDVDYEIDLLTQKTKGINDERRTAKCIGDPETADKFTEALKAVVSNDKVQKALNDAGLSIGSFGVRVLAGLGGLALVGVGSFVAIVSQGSESTTIASSVSKQVIRDAELAKGKSNEKFDEKALKEGNAQELMKLMGTNEAEVGSSGTMSQGALETYKEYKSMVAFLKTQKQESDASQP</sequence>
<evidence type="ECO:0000313" key="2">
    <source>
        <dbReference type="EMBL" id="KAF5705137.1"/>
    </source>
</evidence>
<name>A0A8H5Y5C1_9HYPO</name>
<evidence type="ECO:0000256" key="1">
    <source>
        <dbReference type="SAM" id="MobiDB-lite"/>
    </source>
</evidence>
<evidence type="ECO:0000313" key="3">
    <source>
        <dbReference type="Proteomes" id="UP000544331"/>
    </source>
</evidence>
<proteinExistence type="predicted"/>
<keyword evidence="3" id="KW-1185">Reference proteome</keyword>
<feature type="compositionally biased region" description="Basic and acidic residues" evidence="1">
    <location>
        <begin position="118"/>
        <end position="136"/>
    </location>
</feature>
<organism evidence="2 3">
    <name type="scientific">Fusarium mundagurra</name>
    <dbReference type="NCBI Taxonomy" id="1567541"/>
    <lineage>
        <taxon>Eukaryota</taxon>
        <taxon>Fungi</taxon>
        <taxon>Dikarya</taxon>
        <taxon>Ascomycota</taxon>
        <taxon>Pezizomycotina</taxon>
        <taxon>Sordariomycetes</taxon>
        <taxon>Hypocreomycetidae</taxon>
        <taxon>Hypocreales</taxon>
        <taxon>Nectriaceae</taxon>
        <taxon>Fusarium</taxon>
        <taxon>Fusarium fujikuroi species complex</taxon>
    </lineage>
</organism>
<protein>
    <submittedName>
        <fullName evidence="2">Uncharacterized protein</fullName>
    </submittedName>
</protein>